<proteinExistence type="predicted"/>
<accession>A0ABY4ZSC6</accession>
<dbReference type="Proteomes" id="UP001057520">
    <property type="component" value="Chromosome"/>
</dbReference>
<protein>
    <submittedName>
        <fullName evidence="2">PepSY domain-containing protein</fullName>
    </submittedName>
</protein>
<keyword evidence="1" id="KW-0472">Membrane</keyword>
<evidence type="ECO:0000313" key="2">
    <source>
        <dbReference type="EMBL" id="USQ95410.1"/>
    </source>
</evidence>
<organism evidence="2 3">
    <name type="scientific">Caulobacter segnis</name>
    <dbReference type="NCBI Taxonomy" id="88688"/>
    <lineage>
        <taxon>Bacteria</taxon>
        <taxon>Pseudomonadati</taxon>
        <taxon>Pseudomonadota</taxon>
        <taxon>Alphaproteobacteria</taxon>
        <taxon>Caulobacterales</taxon>
        <taxon>Caulobacteraceae</taxon>
        <taxon>Caulobacter</taxon>
    </lineage>
</organism>
<feature type="transmembrane region" description="Helical" evidence="1">
    <location>
        <begin position="325"/>
        <end position="345"/>
    </location>
</feature>
<dbReference type="PANTHER" id="PTHR34219:SF8">
    <property type="entry name" value="PEPSY DOMAIN-CONTAINING PROTEIN"/>
    <property type="match status" value="1"/>
</dbReference>
<feature type="transmembrane region" description="Helical" evidence="1">
    <location>
        <begin position="373"/>
        <end position="398"/>
    </location>
</feature>
<evidence type="ECO:0000256" key="1">
    <source>
        <dbReference type="SAM" id="Phobius"/>
    </source>
</evidence>
<feature type="transmembrane region" description="Helical" evidence="1">
    <location>
        <begin position="190"/>
        <end position="211"/>
    </location>
</feature>
<name>A0ABY4ZSC6_9CAUL</name>
<feature type="transmembrane region" description="Helical" evidence="1">
    <location>
        <begin position="138"/>
        <end position="162"/>
    </location>
</feature>
<evidence type="ECO:0000313" key="3">
    <source>
        <dbReference type="Proteomes" id="UP001057520"/>
    </source>
</evidence>
<keyword evidence="3" id="KW-1185">Reference proteome</keyword>
<dbReference type="InterPro" id="IPR005625">
    <property type="entry name" value="PepSY-ass_TM"/>
</dbReference>
<gene>
    <name evidence="2" type="ORF">MZV50_23150</name>
</gene>
<dbReference type="EMBL" id="CP096040">
    <property type="protein sequence ID" value="USQ95410.1"/>
    <property type="molecule type" value="Genomic_DNA"/>
</dbReference>
<dbReference type="PANTHER" id="PTHR34219">
    <property type="entry name" value="IRON-REGULATED INNER MEMBRANE PROTEIN-RELATED"/>
    <property type="match status" value="1"/>
</dbReference>
<keyword evidence="1" id="KW-1133">Transmembrane helix</keyword>
<keyword evidence="1" id="KW-0812">Transmembrane</keyword>
<sequence length="404" mass="44598">MAKEKRRSVWWRVHSWAGLKLSVILTFILATGTLATVSNEIDWLLSPAMRSAAPSNAPIAWDRIHRTALAHADGGRVEMLRAPSERGFGAQAIVTFPSGETRRIWINPQDGAFAGATPWRNFQQVLRQLHRRLMLPNALGYFFVSLFSVLLTVLLVSGLVSYKRFWRGFLKAPLYRRGQLRRFAGDLHRFAALWSIWFTAIIAVTGLIYLVGSVGIEPSARSTAAPVRTSRATTLDQCLALLSQKAPELDIRIVVLPEKVGEPIVVMGQGDALLTSENGNRVTIDPVRCAPTQHLMADRQNALVRVFLAANPLHFGTFGGLVTKVLWFAFGSILTSISITGAIIYSQRIVRDFGPAAPPAILRWYGGHGGWKYLAFGIVAATVLITILALLGPLSFALDDWHLW</sequence>
<reference evidence="2 3" key="1">
    <citation type="submission" date="2022-04" db="EMBL/GenBank/DDBJ databases">
        <title>Genome sequence of soybean root-associated Caulobacter segnis RL271.</title>
        <authorList>
            <person name="Longley R."/>
            <person name="Bonito G."/>
            <person name="Trigodet F."/>
            <person name="Crosson S."/>
            <person name="Fiebig A."/>
        </authorList>
    </citation>
    <scope>NUCLEOTIDE SEQUENCE [LARGE SCALE GENOMIC DNA]</scope>
    <source>
        <strain evidence="2 3">RL271</strain>
    </source>
</reference>
<dbReference type="Pfam" id="PF03929">
    <property type="entry name" value="PepSY_TM"/>
    <property type="match status" value="1"/>
</dbReference>